<keyword evidence="3" id="KW-1185">Reference proteome</keyword>
<feature type="chain" id="PRO_5041239457" evidence="1">
    <location>
        <begin position="21"/>
        <end position="170"/>
    </location>
</feature>
<comment type="caution">
    <text evidence="2">The sequence shown here is derived from an EMBL/GenBank/DDBJ whole genome shotgun (WGS) entry which is preliminary data.</text>
</comment>
<keyword evidence="1" id="KW-0732">Signal</keyword>
<evidence type="ECO:0000256" key="1">
    <source>
        <dbReference type="SAM" id="SignalP"/>
    </source>
</evidence>
<gene>
    <name evidence="2" type="ORF">B0T21DRAFT_72330</name>
</gene>
<feature type="signal peptide" evidence="1">
    <location>
        <begin position="1"/>
        <end position="20"/>
    </location>
</feature>
<dbReference type="EMBL" id="JAUKTV010000016">
    <property type="protein sequence ID" value="KAK0712151.1"/>
    <property type="molecule type" value="Genomic_DNA"/>
</dbReference>
<name>A0AA40AAB1_9PEZI</name>
<proteinExistence type="predicted"/>
<evidence type="ECO:0000313" key="2">
    <source>
        <dbReference type="EMBL" id="KAK0712151.1"/>
    </source>
</evidence>
<accession>A0AA40AAB1</accession>
<evidence type="ECO:0000313" key="3">
    <source>
        <dbReference type="Proteomes" id="UP001172159"/>
    </source>
</evidence>
<organism evidence="2 3">
    <name type="scientific">Apiosordaria backusii</name>
    <dbReference type="NCBI Taxonomy" id="314023"/>
    <lineage>
        <taxon>Eukaryota</taxon>
        <taxon>Fungi</taxon>
        <taxon>Dikarya</taxon>
        <taxon>Ascomycota</taxon>
        <taxon>Pezizomycotina</taxon>
        <taxon>Sordariomycetes</taxon>
        <taxon>Sordariomycetidae</taxon>
        <taxon>Sordariales</taxon>
        <taxon>Lasiosphaeriaceae</taxon>
        <taxon>Apiosordaria</taxon>
    </lineage>
</organism>
<dbReference type="AlphaFoldDB" id="A0AA40AAB1"/>
<protein>
    <submittedName>
        <fullName evidence="2">Uncharacterized protein</fullName>
    </submittedName>
</protein>
<sequence>MLRSFPGARAPAGLTQWVLALSIPSLQPSAVPGQENRDRREGFPGCKTYSCSPILQLPPQKRVSCVPSSTVSHFFKKKKESKQVKRLAGACSRPSSVTYRRAALTDKIWLLLTQSLSSNTRLSSPSPPAAHCWSFGRLLFSFLPANGPHAATHTTFFSSSFLLPLCPRPT</sequence>
<dbReference type="Proteomes" id="UP001172159">
    <property type="component" value="Unassembled WGS sequence"/>
</dbReference>
<reference evidence="2" key="1">
    <citation type="submission" date="2023-06" db="EMBL/GenBank/DDBJ databases">
        <title>Genome-scale phylogeny and comparative genomics of the fungal order Sordariales.</title>
        <authorList>
            <consortium name="Lawrence Berkeley National Laboratory"/>
            <person name="Hensen N."/>
            <person name="Bonometti L."/>
            <person name="Westerberg I."/>
            <person name="Brannstrom I.O."/>
            <person name="Guillou S."/>
            <person name="Cros-Aarteil S."/>
            <person name="Calhoun S."/>
            <person name="Haridas S."/>
            <person name="Kuo A."/>
            <person name="Mondo S."/>
            <person name="Pangilinan J."/>
            <person name="Riley R."/>
            <person name="Labutti K."/>
            <person name="Andreopoulos B."/>
            <person name="Lipzen A."/>
            <person name="Chen C."/>
            <person name="Yanf M."/>
            <person name="Daum C."/>
            <person name="Ng V."/>
            <person name="Clum A."/>
            <person name="Steindorff A."/>
            <person name="Ohm R."/>
            <person name="Martin F."/>
            <person name="Silar P."/>
            <person name="Natvig D."/>
            <person name="Lalanne C."/>
            <person name="Gautier V."/>
            <person name="Ament-Velasquez S.L."/>
            <person name="Kruys A."/>
            <person name="Hutchinson M.I."/>
            <person name="Powell A.J."/>
            <person name="Barry K."/>
            <person name="Miller A.N."/>
            <person name="Grigoriev I.V."/>
            <person name="Debuchy R."/>
            <person name="Gladieux P."/>
            <person name="Thoren M.H."/>
            <person name="Johannesson H."/>
        </authorList>
    </citation>
    <scope>NUCLEOTIDE SEQUENCE</scope>
    <source>
        <strain evidence="2">CBS 540.89</strain>
    </source>
</reference>